<reference evidence="1" key="1">
    <citation type="journal article" date="2020" name="Nature">
        <title>Giant virus diversity and host interactions through global metagenomics.</title>
        <authorList>
            <person name="Schulz F."/>
            <person name="Roux S."/>
            <person name="Paez-Espino D."/>
            <person name="Jungbluth S."/>
            <person name="Walsh D.A."/>
            <person name="Denef V.J."/>
            <person name="McMahon K.D."/>
            <person name="Konstantinidis K.T."/>
            <person name="Eloe-Fadrosh E.A."/>
            <person name="Kyrpides N.C."/>
            <person name="Woyke T."/>
        </authorList>
    </citation>
    <scope>NUCLEOTIDE SEQUENCE</scope>
    <source>
        <strain evidence="1">GVMAG-M-3300018080-19</strain>
    </source>
</reference>
<accession>A0A6C0BPC1</accession>
<sequence length="153" mass="17910">MSRLIELRGVAGCGRSTLRQGIKRWSRRDTRFMDQHVFLFPSRSLKPLHSIVYEPNWAGEEHANGYFAWTLRNLLQLEENPEPLLYIHAAQCRAFCNQLFGHHALALDWYLRTPTGLSSQELIELWLNPQADYYATTFVKTPEEQIRDIMSMD</sequence>
<name>A0A6C0BPC1_9ZZZZ</name>
<evidence type="ECO:0000313" key="1">
    <source>
        <dbReference type="EMBL" id="QHS93832.1"/>
    </source>
</evidence>
<dbReference type="AlphaFoldDB" id="A0A6C0BPC1"/>
<protein>
    <submittedName>
        <fullName evidence="1">Uncharacterized protein</fullName>
    </submittedName>
</protein>
<proteinExistence type="predicted"/>
<organism evidence="1">
    <name type="scientific">viral metagenome</name>
    <dbReference type="NCBI Taxonomy" id="1070528"/>
    <lineage>
        <taxon>unclassified sequences</taxon>
        <taxon>metagenomes</taxon>
        <taxon>organismal metagenomes</taxon>
    </lineage>
</organism>
<dbReference type="EMBL" id="MN739210">
    <property type="protein sequence ID" value="QHS93832.1"/>
    <property type="molecule type" value="Genomic_DNA"/>
</dbReference>